<keyword evidence="14" id="KW-1185">Reference proteome</keyword>
<evidence type="ECO:0000313" key="14">
    <source>
        <dbReference type="Proteomes" id="UP000051451"/>
    </source>
</evidence>
<name>A0A0R1VJM8_9LACO</name>
<feature type="transmembrane region" description="Helical" evidence="11">
    <location>
        <begin position="232"/>
        <end position="256"/>
    </location>
</feature>
<keyword evidence="6" id="KW-1003">Cell membrane</keyword>
<proteinExistence type="inferred from homology"/>
<feature type="domain" description="ABC3 transporter permease C-terminal" evidence="12">
    <location>
        <begin position="236"/>
        <end position="347"/>
    </location>
</feature>
<dbReference type="STRING" id="1423750.FC89_GL001505"/>
<evidence type="ECO:0000256" key="6">
    <source>
        <dbReference type="ARBA" id="ARBA00022475"/>
    </source>
</evidence>
<sequence length="353" mass="38345">MFLALKEIKHEKLRYGLIIGMIMLISYLVFVLTGLSQGLAQQNTAAIKSWNAKQIVLNKNANVNLTQSLITQKASQQLKLTATEAYVGQASVVAKKSGLAKESAQFIGLESNQFIAQHLQLTSGHWAKNQQQLVVNQSFKTAGYKLGDHLKLNSSKTNYQIVGFTKNATLSIAPVIYGQLATWQQLKNLNNSFKTSAIVSQKANYQTSASDLKAYPIKTFINKLPGYSAQNLTFTFMIAFLMVISLIVIAVFLYILTIQKIQNYAVLRAQGVPAQFLIRATLAQAFLLVLVGIIIAAGLTVLTSLIIPAGTPMTFNLPLLSGIAGGLILMALFGALIPIWTITKIDPITAIGG</sequence>
<feature type="transmembrane region" description="Helical" evidence="11">
    <location>
        <begin position="276"/>
        <end position="307"/>
    </location>
</feature>
<dbReference type="EMBL" id="AZGB01000018">
    <property type="protein sequence ID" value="KRM05793.1"/>
    <property type="molecule type" value="Genomic_DNA"/>
</dbReference>
<evidence type="ECO:0000256" key="9">
    <source>
        <dbReference type="ARBA" id="ARBA00023136"/>
    </source>
</evidence>
<dbReference type="PANTHER" id="PTHR43738:SF1">
    <property type="entry name" value="HEMIN TRANSPORT SYSTEM PERMEASE PROTEIN HRTB-RELATED"/>
    <property type="match status" value="1"/>
</dbReference>
<evidence type="ECO:0000256" key="8">
    <source>
        <dbReference type="ARBA" id="ARBA00022989"/>
    </source>
</evidence>
<evidence type="ECO:0000256" key="1">
    <source>
        <dbReference type="ARBA" id="ARBA00004651"/>
    </source>
</evidence>
<evidence type="ECO:0000259" key="12">
    <source>
        <dbReference type="Pfam" id="PF02687"/>
    </source>
</evidence>
<dbReference type="InterPro" id="IPR051125">
    <property type="entry name" value="ABC-4/HrtB_transporter"/>
</dbReference>
<evidence type="ECO:0000256" key="10">
    <source>
        <dbReference type="ARBA" id="ARBA00024973"/>
    </source>
</evidence>
<keyword evidence="7 11" id="KW-0812">Transmembrane</keyword>
<evidence type="ECO:0000256" key="7">
    <source>
        <dbReference type="ARBA" id="ARBA00022692"/>
    </source>
</evidence>
<accession>A0A0R1VJM8</accession>
<dbReference type="GeneID" id="98319505"/>
<dbReference type="Proteomes" id="UP000051451">
    <property type="component" value="Unassembled WGS sequence"/>
</dbReference>
<dbReference type="PATRIC" id="fig|1423750.3.peg.1546"/>
<evidence type="ECO:0000256" key="5">
    <source>
        <dbReference type="ARBA" id="ARBA00022448"/>
    </source>
</evidence>
<comment type="subcellular location">
    <subcellularLocation>
        <location evidence="1">Cell membrane</location>
        <topology evidence="1">Multi-pass membrane protein</topology>
    </subcellularLocation>
</comment>
<evidence type="ECO:0000256" key="2">
    <source>
        <dbReference type="ARBA" id="ARBA00008697"/>
    </source>
</evidence>
<feature type="transmembrane region" description="Helical" evidence="11">
    <location>
        <begin position="319"/>
        <end position="340"/>
    </location>
</feature>
<dbReference type="RefSeq" id="WP_057872220.1">
    <property type="nucleotide sequence ID" value="NZ_AZGB01000018.1"/>
</dbReference>
<comment type="function">
    <text evidence="10">Part of the ABC transporter complex hrt involved in hemin import. Responsible for the translocation of the substrate across the membrane.</text>
</comment>
<keyword evidence="5" id="KW-0813">Transport</keyword>
<dbReference type="GO" id="GO:0005886">
    <property type="term" value="C:plasma membrane"/>
    <property type="evidence" value="ECO:0007669"/>
    <property type="project" value="UniProtKB-SubCell"/>
</dbReference>
<comment type="caution">
    <text evidence="13">The sequence shown here is derived from an EMBL/GenBank/DDBJ whole genome shotgun (WGS) entry which is preliminary data.</text>
</comment>
<dbReference type="Pfam" id="PF02687">
    <property type="entry name" value="FtsX"/>
    <property type="match status" value="1"/>
</dbReference>
<keyword evidence="8 11" id="KW-1133">Transmembrane helix</keyword>
<dbReference type="AlphaFoldDB" id="A0A0R1VJM8"/>
<dbReference type="InterPro" id="IPR003838">
    <property type="entry name" value="ABC3_permease_C"/>
</dbReference>
<keyword evidence="9 11" id="KW-0472">Membrane</keyword>
<evidence type="ECO:0000256" key="11">
    <source>
        <dbReference type="SAM" id="Phobius"/>
    </source>
</evidence>
<reference evidence="13 14" key="1">
    <citation type="journal article" date="2015" name="Genome Announc.">
        <title>Expanding the biotechnology potential of lactobacilli through comparative genomics of 213 strains and associated genera.</title>
        <authorList>
            <person name="Sun Z."/>
            <person name="Harris H.M."/>
            <person name="McCann A."/>
            <person name="Guo C."/>
            <person name="Argimon S."/>
            <person name="Zhang W."/>
            <person name="Yang X."/>
            <person name="Jeffery I.B."/>
            <person name="Cooney J.C."/>
            <person name="Kagawa T.F."/>
            <person name="Liu W."/>
            <person name="Song Y."/>
            <person name="Salvetti E."/>
            <person name="Wrobel A."/>
            <person name="Rasinkangas P."/>
            <person name="Parkhill J."/>
            <person name="Rea M.C."/>
            <person name="O'Sullivan O."/>
            <person name="Ritari J."/>
            <person name="Douillard F.P."/>
            <person name="Paul Ross R."/>
            <person name="Yang R."/>
            <person name="Briner A.E."/>
            <person name="Felis G.E."/>
            <person name="de Vos W.M."/>
            <person name="Barrangou R."/>
            <person name="Klaenhammer T.R."/>
            <person name="Caufield P.W."/>
            <person name="Cui Y."/>
            <person name="Zhang H."/>
            <person name="O'Toole P.W."/>
        </authorList>
    </citation>
    <scope>NUCLEOTIDE SEQUENCE [LARGE SCALE GENOMIC DNA]</scope>
    <source>
        <strain evidence="13 14">DSM 18630</strain>
    </source>
</reference>
<organism evidence="13 14">
    <name type="scientific">Liquorilactobacillus ghanensis DSM 18630</name>
    <dbReference type="NCBI Taxonomy" id="1423750"/>
    <lineage>
        <taxon>Bacteria</taxon>
        <taxon>Bacillati</taxon>
        <taxon>Bacillota</taxon>
        <taxon>Bacilli</taxon>
        <taxon>Lactobacillales</taxon>
        <taxon>Lactobacillaceae</taxon>
        <taxon>Liquorilactobacillus</taxon>
    </lineage>
</organism>
<evidence type="ECO:0000313" key="13">
    <source>
        <dbReference type="EMBL" id="KRM05793.1"/>
    </source>
</evidence>
<evidence type="ECO:0000256" key="4">
    <source>
        <dbReference type="ARBA" id="ARBA00016962"/>
    </source>
</evidence>
<feature type="transmembrane region" description="Helical" evidence="11">
    <location>
        <begin position="15"/>
        <end position="35"/>
    </location>
</feature>
<comment type="similarity">
    <text evidence="2">Belongs to the ABC-4 integral membrane protein family. HrtB subfamily.</text>
</comment>
<evidence type="ECO:0000256" key="3">
    <source>
        <dbReference type="ARBA" id="ARBA00011131"/>
    </source>
</evidence>
<dbReference type="OrthoDB" id="384327at2"/>
<gene>
    <name evidence="13" type="ORF">FC89_GL001505</name>
</gene>
<comment type="subunit">
    <text evidence="3">The complex is composed of two ATP-binding proteins (HrtA), two transmembrane proteins (HrtB) and a solute-binding protein.</text>
</comment>
<protein>
    <recommendedName>
        <fullName evidence="4">Putative hemin transport system permease protein HrtB</fullName>
    </recommendedName>
</protein>
<dbReference type="PANTHER" id="PTHR43738">
    <property type="entry name" value="ABC TRANSPORTER, MEMBRANE PROTEIN"/>
    <property type="match status" value="1"/>
</dbReference>